<name>A0ABY4DX48_9NEIS</name>
<evidence type="ECO:0000256" key="9">
    <source>
        <dbReference type="SAM" id="Phobius"/>
    </source>
</evidence>
<organism evidence="10 11">
    <name type="scientific">Vitreoscilla massiliensis</name>
    <dbReference type="NCBI Taxonomy" id="1689272"/>
    <lineage>
        <taxon>Bacteria</taxon>
        <taxon>Pseudomonadati</taxon>
        <taxon>Pseudomonadota</taxon>
        <taxon>Betaproteobacteria</taxon>
        <taxon>Neisseriales</taxon>
        <taxon>Neisseriaceae</taxon>
        <taxon>Vitreoscilla</taxon>
    </lineage>
</organism>
<reference evidence="10 11" key="1">
    <citation type="journal article" date="2022" name="Res Sq">
        <title>Evolution of multicellular longitudinally dividing oral cavity symbionts (Neisseriaceae).</title>
        <authorList>
            <person name="Nyongesa S."/>
            <person name="Weber P."/>
            <person name="Bernet E."/>
            <person name="Pullido F."/>
            <person name="Nieckarz M."/>
            <person name="Delaby M."/>
            <person name="Nieves C."/>
            <person name="Viehboeck T."/>
            <person name="Krause N."/>
            <person name="Rivera-Millot A."/>
            <person name="Nakamura A."/>
            <person name="Vischer N."/>
            <person name="VanNieuwenhze M."/>
            <person name="Brun Y."/>
            <person name="Cava F."/>
            <person name="Bulgheresi S."/>
            <person name="Veyrier F."/>
        </authorList>
    </citation>
    <scope>NUCLEOTIDE SEQUENCE [LARGE SCALE GENOMIC DNA]</scope>
    <source>
        <strain evidence="10 11">SN4</strain>
    </source>
</reference>
<evidence type="ECO:0000256" key="5">
    <source>
        <dbReference type="ARBA" id="ARBA00022989"/>
    </source>
</evidence>
<evidence type="ECO:0000256" key="7">
    <source>
        <dbReference type="ARBA" id="ARBA00023306"/>
    </source>
</evidence>
<dbReference type="Pfam" id="PF04999">
    <property type="entry name" value="FtsL"/>
    <property type="match status" value="1"/>
</dbReference>
<keyword evidence="4 9" id="KW-0812">Transmembrane</keyword>
<dbReference type="NCBIfam" id="TIGR02209">
    <property type="entry name" value="ftsL_broad"/>
    <property type="match status" value="1"/>
</dbReference>
<keyword evidence="3 10" id="KW-0132">Cell division</keyword>
<sequence>MNKINVLLLIAVVASAFVLVTLHYENRVLYTQLAKEQQTAYQLNEEHAVLILEQAKFTNHHVIQEAAAKQTLHVPSLAETKMIEKE</sequence>
<evidence type="ECO:0000256" key="2">
    <source>
        <dbReference type="ARBA" id="ARBA00022475"/>
    </source>
</evidence>
<comment type="subcellular location">
    <subcellularLocation>
        <location evidence="1">Cell membrane</location>
        <topology evidence="1">Single-pass type II membrane protein</topology>
    </subcellularLocation>
</comment>
<keyword evidence="2" id="KW-1003">Cell membrane</keyword>
<evidence type="ECO:0000256" key="4">
    <source>
        <dbReference type="ARBA" id="ARBA00022692"/>
    </source>
</evidence>
<keyword evidence="5 9" id="KW-1133">Transmembrane helix</keyword>
<proteinExistence type="predicted"/>
<evidence type="ECO:0000256" key="3">
    <source>
        <dbReference type="ARBA" id="ARBA00022618"/>
    </source>
</evidence>
<dbReference type="GO" id="GO:0051301">
    <property type="term" value="P:cell division"/>
    <property type="evidence" value="ECO:0007669"/>
    <property type="project" value="UniProtKB-KW"/>
</dbReference>
<evidence type="ECO:0000256" key="6">
    <source>
        <dbReference type="ARBA" id="ARBA00023136"/>
    </source>
</evidence>
<keyword evidence="7" id="KW-0131">Cell cycle</keyword>
<dbReference type="Proteomes" id="UP000832011">
    <property type="component" value="Chromosome"/>
</dbReference>
<protein>
    <recommendedName>
        <fullName evidence="8">Cell division protein FtsL</fullName>
    </recommendedName>
</protein>
<gene>
    <name evidence="10" type="primary">ftsL</name>
    <name evidence="10" type="ORF">LVJ82_11450</name>
</gene>
<dbReference type="InterPro" id="IPR011922">
    <property type="entry name" value="Cell_div_FtsL"/>
</dbReference>
<feature type="transmembrane region" description="Helical" evidence="9">
    <location>
        <begin position="6"/>
        <end position="24"/>
    </location>
</feature>
<dbReference type="RefSeq" id="WP_058356462.1">
    <property type="nucleotide sequence ID" value="NZ_CABKVG010000009.1"/>
</dbReference>
<keyword evidence="6 9" id="KW-0472">Membrane</keyword>
<evidence type="ECO:0000313" key="10">
    <source>
        <dbReference type="EMBL" id="UOO88103.1"/>
    </source>
</evidence>
<keyword evidence="11" id="KW-1185">Reference proteome</keyword>
<accession>A0ABY4DX48</accession>
<evidence type="ECO:0000313" key="11">
    <source>
        <dbReference type="Proteomes" id="UP000832011"/>
    </source>
</evidence>
<dbReference type="EMBL" id="CP091511">
    <property type="protein sequence ID" value="UOO88103.1"/>
    <property type="molecule type" value="Genomic_DNA"/>
</dbReference>
<evidence type="ECO:0000256" key="1">
    <source>
        <dbReference type="ARBA" id="ARBA00004401"/>
    </source>
</evidence>
<evidence type="ECO:0000256" key="8">
    <source>
        <dbReference type="NCBIfam" id="TIGR02209"/>
    </source>
</evidence>